<protein>
    <recommendedName>
        <fullName evidence="3">protein O-GlcNAc transferase</fullName>
        <ecNumber evidence="3">2.4.1.255</ecNumber>
    </recommendedName>
</protein>
<dbReference type="SMART" id="SM00028">
    <property type="entry name" value="TPR"/>
    <property type="match status" value="5"/>
</dbReference>
<evidence type="ECO:0000256" key="9">
    <source>
        <dbReference type="SAM" id="MobiDB-lite"/>
    </source>
</evidence>
<dbReference type="InterPro" id="IPR051939">
    <property type="entry name" value="Glycosyltr_41/O-GlcNAc_trsf"/>
</dbReference>
<dbReference type="InterPro" id="IPR019734">
    <property type="entry name" value="TPR_rpt"/>
</dbReference>
<dbReference type="PANTHER" id="PTHR44835">
    <property type="entry name" value="UDP-N-ACETYLGLUCOSAMINE--PEPTIDE N-ACETYLGLUCOSAMINYLTRANSFERASE SPINDLY-RELATED"/>
    <property type="match status" value="1"/>
</dbReference>
<reference evidence="11 12" key="1">
    <citation type="submission" date="2017-08" db="EMBL/GenBank/DDBJ databases">
        <authorList>
            <person name="de Groot N.N."/>
        </authorList>
    </citation>
    <scope>NUCLEOTIDE SEQUENCE [LARGE SCALE GENOMIC DNA]</scope>
    <source>
        <strain evidence="11 12">USBA 855</strain>
    </source>
</reference>
<evidence type="ECO:0000256" key="4">
    <source>
        <dbReference type="ARBA" id="ARBA00022676"/>
    </source>
</evidence>
<dbReference type="Gene3D" id="3.40.50.11380">
    <property type="match status" value="1"/>
</dbReference>
<dbReference type="PANTHER" id="PTHR44835:SF1">
    <property type="entry name" value="PROTEIN O-GLCNAC TRANSFERASE"/>
    <property type="match status" value="1"/>
</dbReference>
<keyword evidence="4" id="KW-0328">Glycosyltransferase</keyword>
<accession>A0A285VS94</accession>
<name>A0A285VS94_9GAMM</name>
<evidence type="ECO:0000256" key="1">
    <source>
        <dbReference type="ARBA" id="ARBA00004922"/>
    </source>
</evidence>
<keyword evidence="5 11" id="KW-0808">Transferase</keyword>
<dbReference type="Proteomes" id="UP000219023">
    <property type="component" value="Unassembled WGS sequence"/>
</dbReference>
<comment type="pathway">
    <text evidence="1">Protein modification; protein glycosylation.</text>
</comment>
<dbReference type="Pfam" id="PF13844">
    <property type="entry name" value="Glyco_transf_41"/>
    <property type="match status" value="2"/>
</dbReference>
<evidence type="ECO:0000256" key="6">
    <source>
        <dbReference type="ARBA" id="ARBA00022737"/>
    </source>
</evidence>
<sequence>MSKKRTQPHTSANNALTLAQAHKQAQRHPMDPDAWLALGRLLAEKKDWENARDALEQAHSLRSENADQQACLGYIAYHQNRTQDAIHHLHDALARNPTLVLGLVTLAKFHIDRSEFQHGLEYAQRAYEASPQHIPCIDTLASALSGLFRYEEALELYRRLTEMVPRDFSSWNNAGNMLRDLGRLNESYAYYKQANTVGHHPTPYSNHLTALHYDPRVSREEIMAFAKSWEERFAPASHLVPPRPERPNAASTQTLRLGFLSDGFRQHPVGKMITRCLENLPKGQFELYCYTTSDAVDIVTKRIKHCAQHWQPIRHLDDDEFIKQIHDDKIDILIDLSGHNTGSRMRAVAMQPAPLIVKWVGGLINTTGVQAIDYLISDHVETPEGEDEYYTEQLIRMPDDYIVFDLPEKLPALSTLPAQQNGYITLACFNNPTKLNDVALKQWAGIMHELPNSRLLLKGRPYTSESFCERLYATLEDEGIARERLIIEGPGSNYEMLDAYNRADISLDPWPYSGGLTTCESFIMGVPVVTLPGPTFAGRHSATHLVHAGMPELVVNSWEEYRARVIELASDLDSLGTIRQHLRDVLLQSPVCDGPRFAKHFTDAMRAIWQRYCDDKPPAALTFNKDGEARFEDEEAPVEIHYAEAPEDDSEFQWQFEGKLIAVDNGGQLLESAVIRQLLQKDALELIAFDPSSQALETSLKQHTGVHYYPNTTLGDGQPGQLHACLDPKLSATLAPLGDEHQPEAIRQGSQILARLPLNTIALDSIQGLPDIDWLVLDDLNDATAILDNGTQALKDTLLLQVKVAFQPTHERQPNLAELQHWASRNGFRFYRLHEPQHRSHFPEDVPETQRQATELTSADALFIPDHHRLASLSTNKKTKLAFILHTVYGTKDVTYNILSYVEERIANSYLRHVTEHKTIDSGSPVTAPPSPSLHKTSCTQENKRKIFQIGFNKCATTSFWQLFEQNKIHSIHWENGDIAELFFERMKRNEDPFVDFKDVIGFTDMNKVTEQHILEPYKEYEYIFSYYPDAYYILNTRNMDKWLSSRINHRALAKRYMSALSLTETELLEYWKNEWIEHHKNVINFFESKGANFLVYDIEKDTPDKIKEFLKRDYKIDVRHFGQHNKTSSTLKSSTNKNEENKETSLPDAPHMSRNERNLFRRYLNKSNKYFEFGSGGSTVWATQEGITVYGVESDENWVNALKNELGDKCQVKTIDIGPTKEWGLPVSMESSEKFPAYSKEIFSHTDPFDFVLVDGRFRVACTLATIMHTLDNSKAPEKTTIFIHDFWNRKEYHIVLDYLDVIEKEETAGVFRIKESVNKYKIRKAWEKFSKTPE</sequence>
<evidence type="ECO:0000313" key="11">
    <source>
        <dbReference type="EMBL" id="SOC56922.1"/>
    </source>
</evidence>
<evidence type="ECO:0000259" key="10">
    <source>
        <dbReference type="Pfam" id="PF13844"/>
    </source>
</evidence>
<comment type="similarity">
    <text evidence="2">Belongs to the glycosyltransferase 41 family. O-GlcNAc transferase subfamily.</text>
</comment>
<dbReference type="InterPro" id="IPR029489">
    <property type="entry name" value="OGT/SEC/SPY_C"/>
</dbReference>
<feature type="compositionally biased region" description="Low complexity" evidence="9">
    <location>
        <begin position="1127"/>
        <end position="1137"/>
    </location>
</feature>
<dbReference type="EC" id="2.4.1.255" evidence="3"/>
<proteinExistence type="inferred from homology"/>
<dbReference type="Pfam" id="PF13432">
    <property type="entry name" value="TPR_16"/>
    <property type="match status" value="2"/>
</dbReference>
<dbReference type="Gene3D" id="1.25.40.10">
    <property type="entry name" value="Tetratricopeptide repeat domain"/>
    <property type="match status" value="1"/>
</dbReference>
<dbReference type="GO" id="GO:0097363">
    <property type="term" value="F:protein O-acetylglucosaminyltransferase activity"/>
    <property type="evidence" value="ECO:0007669"/>
    <property type="project" value="UniProtKB-EC"/>
</dbReference>
<feature type="region of interest" description="Disordered" evidence="9">
    <location>
        <begin position="1127"/>
        <end position="1153"/>
    </location>
</feature>
<feature type="domain" description="O-GlcNAc transferase C-terminal" evidence="10">
    <location>
        <begin position="249"/>
        <end position="413"/>
    </location>
</feature>
<keyword evidence="7 8" id="KW-0802">TPR repeat</keyword>
<dbReference type="InterPro" id="IPR027417">
    <property type="entry name" value="P-loop_NTPase"/>
</dbReference>
<feature type="domain" description="O-GlcNAc transferase C-terminal" evidence="10">
    <location>
        <begin position="424"/>
        <end position="598"/>
    </location>
</feature>
<evidence type="ECO:0000256" key="8">
    <source>
        <dbReference type="PROSITE-ProRule" id="PRU00339"/>
    </source>
</evidence>
<evidence type="ECO:0000256" key="3">
    <source>
        <dbReference type="ARBA" id="ARBA00011970"/>
    </source>
</evidence>
<feature type="repeat" description="TPR" evidence="8">
    <location>
        <begin position="32"/>
        <end position="65"/>
    </location>
</feature>
<dbReference type="SUPFAM" id="SSF52540">
    <property type="entry name" value="P-loop containing nucleoside triphosphate hydrolases"/>
    <property type="match status" value="1"/>
</dbReference>
<dbReference type="EMBL" id="OBQJ01000008">
    <property type="protein sequence ID" value="SOC56922.1"/>
    <property type="molecule type" value="Genomic_DNA"/>
</dbReference>
<dbReference type="Gene3D" id="3.40.50.300">
    <property type="entry name" value="P-loop containing nucleotide triphosphate hydrolases"/>
    <property type="match status" value="1"/>
</dbReference>
<evidence type="ECO:0000256" key="7">
    <source>
        <dbReference type="ARBA" id="ARBA00022803"/>
    </source>
</evidence>
<feature type="compositionally biased region" description="Basic and acidic residues" evidence="9">
    <location>
        <begin position="1138"/>
        <end position="1153"/>
    </location>
</feature>
<dbReference type="PROSITE" id="PS50005">
    <property type="entry name" value="TPR"/>
    <property type="match status" value="1"/>
</dbReference>
<dbReference type="Gene3D" id="3.40.50.2000">
    <property type="entry name" value="Glycogen Phosphorylase B"/>
    <property type="match status" value="1"/>
</dbReference>
<organism evidence="11 12">
    <name type="scientific">Chromohalobacter canadensis</name>
    <dbReference type="NCBI Taxonomy" id="141389"/>
    <lineage>
        <taxon>Bacteria</taxon>
        <taxon>Pseudomonadati</taxon>
        <taxon>Pseudomonadota</taxon>
        <taxon>Gammaproteobacteria</taxon>
        <taxon>Oceanospirillales</taxon>
        <taxon>Halomonadaceae</taxon>
        <taxon>Chromohalobacter</taxon>
    </lineage>
</organism>
<dbReference type="InterPro" id="IPR011990">
    <property type="entry name" value="TPR-like_helical_dom_sf"/>
</dbReference>
<keyword evidence="6" id="KW-0677">Repeat</keyword>
<evidence type="ECO:0000313" key="12">
    <source>
        <dbReference type="Proteomes" id="UP000219023"/>
    </source>
</evidence>
<dbReference type="InterPro" id="IPR029063">
    <property type="entry name" value="SAM-dependent_MTases_sf"/>
</dbReference>
<evidence type="ECO:0000256" key="2">
    <source>
        <dbReference type="ARBA" id="ARBA00005386"/>
    </source>
</evidence>
<dbReference type="SUPFAM" id="SSF48452">
    <property type="entry name" value="TPR-like"/>
    <property type="match status" value="1"/>
</dbReference>
<gene>
    <name evidence="11" type="ORF">SAMN05421509_10810</name>
</gene>
<evidence type="ECO:0000256" key="5">
    <source>
        <dbReference type="ARBA" id="ARBA00022679"/>
    </source>
</evidence>
<dbReference type="SUPFAM" id="SSF53756">
    <property type="entry name" value="UDP-Glycosyltransferase/glycogen phosphorylase"/>
    <property type="match status" value="1"/>
</dbReference>
<dbReference type="Gene3D" id="3.40.50.150">
    <property type="entry name" value="Vaccinia Virus protein VP39"/>
    <property type="match status" value="1"/>
</dbReference>